<accession>A0A4Q9M1L7</accession>
<protein>
    <submittedName>
        <fullName evidence="1">Uncharacterized protein</fullName>
    </submittedName>
</protein>
<comment type="caution">
    <text evidence="1">The sequence shown here is derived from an EMBL/GenBank/DDBJ whole genome shotgun (WGS) entry which is preliminary data.</text>
</comment>
<name>A0A4Q9M1L7_9MICR</name>
<proteinExistence type="predicted"/>
<dbReference type="EMBL" id="PITK01000054">
    <property type="protein sequence ID" value="TBU20545.1"/>
    <property type="molecule type" value="Genomic_DNA"/>
</dbReference>
<sequence>MYIKEPIRHQSAQLYILPFSLDSIPFTSQKVLIPHKVELVLGLDIFAEGIVIPFI</sequence>
<dbReference type="AlphaFoldDB" id="A0A4Q9M1L7"/>
<keyword evidence="2" id="KW-1185">Reference proteome</keyword>
<dbReference type="Proteomes" id="UP000292282">
    <property type="component" value="Unassembled WGS sequence"/>
</dbReference>
<reference evidence="1 2" key="1">
    <citation type="submission" date="2017-12" db="EMBL/GenBank/DDBJ databases">
        <authorList>
            <person name="Pombert J.-F."/>
            <person name="Haag K.L."/>
            <person name="Ebert D."/>
        </authorList>
    </citation>
    <scope>NUCLEOTIDE SEQUENCE [LARGE SCALE GENOMIC DNA]</scope>
    <source>
        <strain evidence="1">IL-G-3</strain>
    </source>
</reference>
<evidence type="ECO:0000313" key="2">
    <source>
        <dbReference type="Proteomes" id="UP000292282"/>
    </source>
</evidence>
<gene>
    <name evidence="1" type="ORF">CWI38_0054p0010</name>
</gene>
<organism evidence="1 2">
    <name type="scientific">Hamiltosporidium tvaerminnensis</name>
    <dbReference type="NCBI Taxonomy" id="1176355"/>
    <lineage>
        <taxon>Eukaryota</taxon>
        <taxon>Fungi</taxon>
        <taxon>Fungi incertae sedis</taxon>
        <taxon>Microsporidia</taxon>
        <taxon>Dubosqiidae</taxon>
        <taxon>Hamiltosporidium</taxon>
    </lineage>
</organism>
<evidence type="ECO:0000313" key="1">
    <source>
        <dbReference type="EMBL" id="TBU20545.1"/>
    </source>
</evidence>
<dbReference type="VEuPathDB" id="MicrosporidiaDB:CWI38_0054p0010"/>